<dbReference type="PROSITE" id="PS50887">
    <property type="entry name" value="GGDEF"/>
    <property type="match status" value="1"/>
</dbReference>
<keyword evidence="2" id="KW-1133">Transmembrane helix</keyword>
<dbReference type="InterPro" id="IPR001633">
    <property type="entry name" value="EAL_dom"/>
</dbReference>
<name>A0A6M0JZ84_9GAMM</name>
<evidence type="ECO:0000256" key="2">
    <source>
        <dbReference type="SAM" id="Phobius"/>
    </source>
</evidence>
<gene>
    <name evidence="5" type="ORF">G3446_08680</name>
</gene>
<dbReference type="NCBIfam" id="TIGR00254">
    <property type="entry name" value="GGDEF"/>
    <property type="match status" value="1"/>
</dbReference>
<proteinExistence type="predicted"/>
<keyword evidence="6" id="KW-1185">Reference proteome</keyword>
<keyword evidence="2" id="KW-0812">Transmembrane</keyword>
<dbReference type="Pfam" id="PF00563">
    <property type="entry name" value="EAL"/>
    <property type="match status" value="1"/>
</dbReference>
<dbReference type="FunFam" id="3.30.70.270:FF:000001">
    <property type="entry name" value="Diguanylate cyclase domain protein"/>
    <property type="match status" value="1"/>
</dbReference>
<dbReference type="PROSITE" id="PS50883">
    <property type="entry name" value="EAL"/>
    <property type="match status" value="1"/>
</dbReference>
<dbReference type="SUPFAM" id="SSF141868">
    <property type="entry name" value="EAL domain-like"/>
    <property type="match status" value="1"/>
</dbReference>
<dbReference type="PANTHER" id="PTHR33121">
    <property type="entry name" value="CYCLIC DI-GMP PHOSPHODIESTERASE PDEF"/>
    <property type="match status" value="1"/>
</dbReference>
<protein>
    <submittedName>
        <fullName evidence="5">EAL domain-containing protein</fullName>
    </submittedName>
</protein>
<dbReference type="Gene3D" id="3.30.70.270">
    <property type="match status" value="1"/>
</dbReference>
<dbReference type="InterPro" id="IPR050706">
    <property type="entry name" value="Cyclic-di-GMP_PDE-like"/>
</dbReference>
<dbReference type="Pfam" id="PF14827">
    <property type="entry name" value="dCache_3"/>
    <property type="match status" value="1"/>
</dbReference>
<comment type="caution">
    <text evidence="5">The sequence shown here is derived from an EMBL/GenBank/DDBJ whole genome shotgun (WGS) entry which is preliminary data.</text>
</comment>
<dbReference type="Gene3D" id="3.20.20.450">
    <property type="entry name" value="EAL domain"/>
    <property type="match status" value="1"/>
</dbReference>
<reference evidence="5 6" key="1">
    <citation type="submission" date="2020-02" db="EMBL/GenBank/DDBJ databases">
        <title>Genome sequences of Thiorhodococcus mannitoliphagus and Thiorhodococcus minor, purple sulfur photosynthetic bacteria in the gammaproteobacterial family, Chromatiaceae.</title>
        <authorList>
            <person name="Aviles F.A."/>
            <person name="Meyer T.E."/>
            <person name="Kyndt J.A."/>
        </authorList>
    </citation>
    <scope>NUCLEOTIDE SEQUENCE [LARGE SCALE GENOMIC DNA]</scope>
    <source>
        <strain evidence="5 6">DSM 11518</strain>
    </source>
</reference>
<dbReference type="InterPro" id="IPR029150">
    <property type="entry name" value="dCache_3"/>
</dbReference>
<feature type="domain" description="EAL" evidence="3">
    <location>
        <begin position="560"/>
        <end position="809"/>
    </location>
</feature>
<evidence type="ECO:0000259" key="3">
    <source>
        <dbReference type="PROSITE" id="PS50883"/>
    </source>
</evidence>
<accession>A0A6M0JZ84</accession>
<feature type="domain" description="GGDEF" evidence="4">
    <location>
        <begin position="416"/>
        <end position="549"/>
    </location>
</feature>
<evidence type="ECO:0000259" key="4">
    <source>
        <dbReference type="PROSITE" id="PS50887"/>
    </source>
</evidence>
<feature type="transmembrane region" description="Helical" evidence="2">
    <location>
        <begin position="294"/>
        <end position="312"/>
    </location>
</feature>
<evidence type="ECO:0000313" key="5">
    <source>
        <dbReference type="EMBL" id="NEV61963.1"/>
    </source>
</evidence>
<sequence>MLKGFWPPPYLSLRWKALIALSLLLIAVNVGLAALAYVQSTGQFELQQSRLRDQQARQLRAMLKEREQGMTKLATLVPLLGPADATSLNDRLTQALDTNGAVLGLEWDVTSVHWVTREGQVAIAWPGQASTLPDALLSTLRESPEKTASALACGQSCGQFIAIPLLWQGRFAGSLTLERSLADALLAFHTLTGADIGIDVVTANDGQSLLDPAQPDYLALPILTYPPRSLPILRAAGPSLMEMQRTREPVLVGLEDGWFEIFRIPGLADGVDAYVINDVTQQRLGIQAATRRSLLIGIAGIVLSELLLLLIMQAPLRRLKRLAGALPLLAEKRYQDLRADLAQFGIARSPHDEIDLMVKTVGSLTDRMEHLQQDREQAEERFLWLADHDPLTRLMNRRRFNEDFALIVERAIRYQHPGTLLYLDLDAFKDVNDLSGHQVGDGLLQRVADAINEVTRSSDLVARLGGDEFAIVLPEASLDDARQLAERAQQVIRAITIREQGRQHQISASIGIVTFPSQGKEVAELLASADLAMYRAKELGRDRWQVFSDDDKVRERLDARILWKEEIAEALREDRFTMHFQPIIDIRSRAICHAESLLRLRDRHGEMTPPDRFIPIAEQTGQIQAIDHWVLRRALTTLSEHKDLKLAINLSANAMDDPAILETLSRLLAKQAVEPSRISFEITESVAINSLTSATRLMLNIKELGCRFALDDFGSGYASYAYLRQLPVDDIKIDGAFIRELPNNREDRIFVKAVTDMAHGMGKRVIAEFVDKTQVLDILEDIGVDCAQGYLFSRPLPLEQLETWVRSNQGLRVGERA</sequence>
<dbReference type="InterPro" id="IPR000160">
    <property type="entry name" value="GGDEF_dom"/>
</dbReference>
<dbReference type="CDD" id="cd01948">
    <property type="entry name" value="EAL"/>
    <property type="match status" value="1"/>
</dbReference>
<dbReference type="EMBL" id="JAAIJQ010000020">
    <property type="protein sequence ID" value="NEV61963.1"/>
    <property type="molecule type" value="Genomic_DNA"/>
</dbReference>
<dbReference type="AlphaFoldDB" id="A0A6M0JZ84"/>
<dbReference type="Proteomes" id="UP000483379">
    <property type="component" value="Unassembled WGS sequence"/>
</dbReference>
<dbReference type="SMART" id="SM00052">
    <property type="entry name" value="EAL"/>
    <property type="match status" value="1"/>
</dbReference>
<dbReference type="SUPFAM" id="SSF55073">
    <property type="entry name" value="Nucleotide cyclase"/>
    <property type="match status" value="1"/>
</dbReference>
<dbReference type="InterPro" id="IPR043128">
    <property type="entry name" value="Rev_trsase/Diguanyl_cyclase"/>
</dbReference>
<keyword evidence="2" id="KW-0472">Membrane</keyword>
<organism evidence="5 6">
    <name type="scientific">Thiorhodococcus minor</name>
    <dbReference type="NCBI Taxonomy" id="57489"/>
    <lineage>
        <taxon>Bacteria</taxon>
        <taxon>Pseudomonadati</taxon>
        <taxon>Pseudomonadota</taxon>
        <taxon>Gammaproteobacteria</taxon>
        <taxon>Chromatiales</taxon>
        <taxon>Chromatiaceae</taxon>
        <taxon>Thiorhodococcus</taxon>
    </lineage>
</organism>
<dbReference type="GO" id="GO:0071111">
    <property type="term" value="F:cyclic-guanylate-specific phosphodiesterase activity"/>
    <property type="evidence" value="ECO:0007669"/>
    <property type="project" value="InterPro"/>
</dbReference>
<comment type="cofactor">
    <cofactor evidence="1">
        <name>Mg(2+)</name>
        <dbReference type="ChEBI" id="CHEBI:18420"/>
    </cofactor>
</comment>
<evidence type="ECO:0000256" key="1">
    <source>
        <dbReference type="ARBA" id="ARBA00001946"/>
    </source>
</evidence>
<dbReference type="PANTHER" id="PTHR33121:SF79">
    <property type="entry name" value="CYCLIC DI-GMP PHOSPHODIESTERASE PDED-RELATED"/>
    <property type="match status" value="1"/>
</dbReference>
<evidence type="ECO:0000313" key="6">
    <source>
        <dbReference type="Proteomes" id="UP000483379"/>
    </source>
</evidence>
<dbReference type="InterPro" id="IPR029787">
    <property type="entry name" value="Nucleotide_cyclase"/>
</dbReference>
<dbReference type="SMART" id="SM00267">
    <property type="entry name" value="GGDEF"/>
    <property type="match status" value="1"/>
</dbReference>
<dbReference type="Pfam" id="PF00990">
    <property type="entry name" value="GGDEF"/>
    <property type="match status" value="1"/>
</dbReference>
<dbReference type="CDD" id="cd01949">
    <property type="entry name" value="GGDEF"/>
    <property type="match status" value="1"/>
</dbReference>
<dbReference type="InterPro" id="IPR035919">
    <property type="entry name" value="EAL_sf"/>
</dbReference>